<accession>A0A5C3PE14</accession>
<evidence type="ECO:0000313" key="4">
    <source>
        <dbReference type="Proteomes" id="UP000308197"/>
    </source>
</evidence>
<feature type="transmembrane region" description="Helical" evidence="1">
    <location>
        <begin position="52"/>
        <end position="71"/>
    </location>
</feature>
<evidence type="ECO:0000256" key="1">
    <source>
        <dbReference type="SAM" id="Phobius"/>
    </source>
</evidence>
<organism evidence="3 4">
    <name type="scientific">Polyporus arcularius HHB13444</name>
    <dbReference type="NCBI Taxonomy" id="1314778"/>
    <lineage>
        <taxon>Eukaryota</taxon>
        <taxon>Fungi</taxon>
        <taxon>Dikarya</taxon>
        <taxon>Basidiomycota</taxon>
        <taxon>Agaricomycotina</taxon>
        <taxon>Agaricomycetes</taxon>
        <taxon>Polyporales</taxon>
        <taxon>Polyporaceae</taxon>
        <taxon>Polyporus</taxon>
    </lineage>
</organism>
<keyword evidence="1" id="KW-0812">Transmembrane</keyword>
<dbReference type="STRING" id="1314778.A0A5C3PE14"/>
<feature type="transmembrane region" description="Helical" evidence="1">
    <location>
        <begin position="205"/>
        <end position="229"/>
    </location>
</feature>
<evidence type="ECO:0000259" key="2">
    <source>
        <dbReference type="Pfam" id="PF20153"/>
    </source>
</evidence>
<dbReference type="Proteomes" id="UP000308197">
    <property type="component" value="Unassembled WGS sequence"/>
</dbReference>
<dbReference type="InParanoid" id="A0A5C3PE14"/>
<evidence type="ECO:0000313" key="3">
    <source>
        <dbReference type="EMBL" id="TFK84093.1"/>
    </source>
</evidence>
<keyword evidence="4" id="KW-1185">Reference proteome</keyword>
<dbReference type="AlphaFoldDB" id="A0A5C3PE14"/>
<dbReference type="EMBL" id="ML211342">
    <property type="protein sequence ID" value="TFK84093.1"/>
    <property type="molecule type" value="Genomic_DNA"/>
</dbReference>
<name>A0A5C3PE14_9APHY</name>
<dbReference type="Pfam" id="PF20153">
    <property type="entry name" value="DUF6535"/>
    <property type="match status" value="1"/>
</dbReference>
<sequence>MGLFRDERLRDEEEGIAAGSYDKHDTYNAWDQCTNLLGLRDRQQVDAWMDEVDSLLTFSALFLTVITLFIGTSSNALQPDNAKITVDVLYIISRQLNGTQTVAPVEPFHSELFDVVQNSFLFGSLLLCLISSGLGLWVKEWLREYMLDLPYSPRELVHVRQYRHQGLRRWGMRRLVAMISFLLQLAVALFNVGMTMFTLKLDITLYWVLIGLSGLWTVLTWGTAFFPAFSTHCPYKSPLSRALYRLVRPLYILTWSCTDGMRWKTYESMVDRERRTATEDGTKLELEALEYVNREYWGHETLPKINQCFKDVAPSDAKGSIEKIIVERMAKDQKTFVNRAGGMGVPSDKDVLELLHIWGGIYQKTHRHPTGQVMDDEQLWTAFKASIGAPGVLADFTLAVAMAPYRSRESMSGSSIASAQGTAV</sequence>
<keyword evidence="1" id="KW-1133">Transmembrane helix</keyword>
<keyword evidence="1" id="KW-0472">Membrane</keyword>
<feature type="domain" description="DUF6535" evidence="2">
    <location>
        <begin position="30"/>
        <end position="199"/>
    </location>
</feature>
<dbReference type="InterPro" id="IPR045338">
    <property type="entry name" value="DUF6535"/>
</dbReference>
<reference evidence="3 4" key="1">
    <citation type="journal article" date="2019" name="Nat. Ecol. Evol.">
        <title>Megaphylogeny resolves global patterns of mushroom evolution.</title>
        <authorList>
            <person name="Varga T."/>
            <person name="Krizsan K."/>
            <person name="Foldi C."/>
            <person name="Dima B."/>
            <person name="Sanchez-Garcia M."/>
            <person name="Sanchez-Ramirez S."/>
            <person name="Szollosi G.J."/>
            <person name="Szarkandi J.G."/>
            <person name="Papp V."/>
            <person name="Albert L."/>
            <person name="Andreopoulos W."/>
            <person name="Angelini C."/>
            <person name="Antonin V."/>
            <person name="Barry K.W."/>
            <person name="Bougher N.L."/>
            <person name="Buchanan P."/>
            <person name="Buyck B."/>
            <person name="Bense V."/>
            <person name="Catcheside P."/>
            <person name="Chovatia M."/>
            <person name="Cooper J."/>
            <person name="Damon W."/>
            <person name="Desjardin D."/>
            <person name="Finy P."/>
            <person name="Geml J."/>
            <person name="Haridas S."/>
            <person name="Hughes K."/>
            <person name="Justo A."/>
            <person name="Karasinski D."/>
            <person name="Kautmanova I."/>
            <person name="Kiss B."/>
            <person name="Kocsube S."/>
            <person name="Kotiranta H."/>
            <person name="LaButti K.M."/>
            <person name="Lechner B.E."/>
            <person name="Liimatainen K."/>
            <person name="Lipzen A."/>
            <person name="Lukacs Z."/>
            <person name="Mihaltcheva S."/>
            <person name="Morgado L.N."/>
            <person name="Niskanen T."/>
            <person name="Noordeloos M.E."/>
            <person name="Ohm R.A."/>
            <person name="Ortiz-Santana B."/>
            <person name="Ovrebo C."/>
            <person name="Racz N."/>
            <person name="Riley R."/>
            <person name="Savchenko A."/>
            <person name="Shiryaev A."/>
            <person name="Soop K."/>
            <person name="Spirin V."/>
            <person name="Szebenyi C."/>
            <person name="Tomsovsky M."/>
            <person name="Tulloss R.E."/>
            <person name="Uehling J."/>
            <person name="Grigoriev I.V."/>
            <person name="Vagvolgyi C."/>
            <person name="Papp T."/>
            <person name="Martin F.M."/>
            <person name="Miettinen O."/>
            <person name="Hibbett D.S."/>
            <person name="Nagy L.G."/>
        </authorList>
    </citation>
    <scope>NUCLEOTIDE SEQUENCE [LARGE SCALE GENOMIC DNA]</scope>
    <source>
        <strain evidence="3 4">HHB13444</strain>
    </source>
</reference>
<gene>
    <name evidence="3" type="ORF">K466DRAFT_654901</name>
</gene>
<feature type="transmembrane region" description="Helical" evidence="1">
    <location>
        <begin position="120"/>
        <end position="138"/>
    </location>
</feature>
<proteinExistence type="predicted"/>
<protein>
    <recommendedName>
        <fullName evidence="2">DUF6535 domain-containing protein</fullName>
    </recommendedName>
</protein>
<feature type="transmembrane region" description="Helical" evidence="1">
    <location>
        <begin position="175"/>
        <end position="199"/>
    </location>
</feature>